<dbReference type="GO" id="GO:0035438">
    <property type="term" value="F:cyclic-di-GMP binding"/>
    <property type="evidence" value="ECO:0007669"/>
    <property type="project" value="InterPro"/>
</dbReference>
<dbReference type="SUPFAM" id="SSF141371">
    <property type="entry name" value="PilZ domain-like"/>
    <property type="match status" value="1"/>
</dbReference>
<comment type="caution">
    <text evidence="2">The sequence shown here is derived from an EMBL/GenBank/DDBJ whole genome shotgun (WGS) entry which is preliminary data.</text>
</comment>
<dbReference type="Gene3D" id="2.40.10.220">
    <property type="entry name" value="predicted glycosyltransferase like domains"/>
    <property type="match status" value="1"/>
</dbReference>
<proteinExistence type="predicted"/>
<protein>
    <submittedName>
        <fullName evidence="2">PilZ domain-containing protein</fullName>
    </submittedName>
</protein>
<dbReference type="EMBL" id="JACJVO010000020">
    <property type="protein sequence ID" value="MBB6732464.1"/>
    <property type="molecule type" value="Genomic_DNA"/>
</dbReference>
<feature type="domain" description="PilZ" evidence="1">
    <location>
        <begin position="32"/>
        <end position="103"/>
    </location>
</feature>
<reference evidence="2 3" key="1">
    <citation type="submission" date="2020-08" db="EMBL/GenBank/DDBJ databases">
        <title>Cohnella phylogeny.</title>
        <authorList>
            <person name="Dunlap C."/>
        </authorList>
    </citation>
    <scope>NUCLEOTIDE SEQUENCE [LARGE SCALE GENOMIC DNA]</scope>
    <source>
        <strain evidence="2 3">CBP 2801</strain>
    </source>
</reference>
<accession>A0A7X0SP61</accession>
<evidence type="ECO:0000313" key="3">
    <source>
        <dbReference type="Proteomes" id="UP000564644"/>
    </source>
</evidence>
<name>A0A7X0SP61_9BACL</name>
<dbReference type="AlphaFoldDB" id="A0A7X0SP61"/>
<dbReference type="InterPro" id="IPR009875">
    <property type="entry name" value="PilZ_domain"/>
</dbReference>
<sequence>MTVSRRHEPFRYAFEPAISCLIRLTAINHNHLDSRPGQAELLDLSPNGCKLESALNFHAVSHECQVVLDFELTGPIEMRGTILWQEQRAHGFRYGIRFDEDQPYEITGELKAYARQKRHEAAELQNTMEL</sequence>
<gene>
    <name evidence="2" type="ORF">H7C18_16205</name>
</gene>
<keyword evidence="3" id="KW-1185">Reference proteome</keyword>
<evidence type="ECO:0000259" key="1">
    <source>
        <dbReference type="Pfam" id="PF07238"/>
    </source>
</evidence>
<evidence type="ECO:0000313" key="2">
    <source>
        <dbReference type="EMBL" id="MBB6732464.1"/>
    </source>
</evidence>
<organism evidence="2 3">
    <name type="scientific">Cohnella zeiphila</name>
    <dbReference type="NCBI Taxonomy" id="2761120"/>
    <lineage>
        <taxon>Bacteria</taxon>
        <taxon>Bacillati</taxon>
        <taxon>Bacillota</taxon>
        <taxon>Bacilli</taxon>
        <taxon>Bacillales</taxon>
        <taxon>Paenibacillaceae</taxon>
        <taxon>Cohnella</taxon>
    </lineage>
</organism>
<dbReference type="RefSeq" id="WP_185130127.1">
    <property type="nucleotide sequence ID" value="NZ_JACJVO010000020.1"/>
</dbReference>
<dbReference type="Proteomes" id="UP000564644">
    <property type="component" value="Unassembled WGS sequence"/>
</dbReference>
<dbReference type="Pfam" id="PF07238">
    <property type="entry name" value="PilZ"/>
    <property type="match status" value="1"/>
</dbReference>